<reference evidence="3 4" key="1">
    <citation type="submission" date="2024-02" db="EMBL/GenBank/DDBJ databases">
        <authorList>
            <person name="Chen Y."/>
            <person name="Shah S."/>
            <person name="Dougan E. K."/>
            <person name="Thang M."/>
            <person name="Chan C."/>
        </authorList>
    </citation>
    <scope>NUCLEOTIDE SEQUENCE [LARGE SCALE GENOMIC DNA]</scope>
</reference>
<proteinExistence type="predicted"/>
<comment type="caution">
    <text evidence="3">The sequence shown here is derived from an EMBL/GenBank/DDBJ whole genome shotgun (WGS) entry which is preliminary data.</text>
</comment>
<evidence type="ECO:0000313" key="3">
    <source>
        <dbReference type="EMBL" id="CAK9060055.1"/>
    </source>
</evidence>
<feature type="signal peptide" evidence="2">
    <location>
        <begin position="1"/>
        <end position="41"/>
    </location>
</feature>
<feature type="chain" id="PRO_5047126591" evidence="2">
    <location>
        <begin position="42"/>
        <end position="223"/>
    </location>
</feature>
<keyword evidence="2" id="KW-0732">Signal</keyword>
<organism evidence="3 4">
    <name type="scientific">Durusdinium trenchii</name>
    <dbReference type="NCBI Taxonomy" id="1381693"/>
    <lineage>
        <taxon>Eukaryota</taxon>
        <taxon>Sar</taxon>
        <taxon>Alveolata</taxon>
        <taxon>Dinophyceae</taxon>
        <taxon>Suessiales</taxon>
        <taxon>Symbiodiniaceae</taxon>
        <taxon>Durusdinium</taxon>
    </lineage>
</organism>
<feature type="compositionally biased region" description="Basic and acidic residues" evidence="1">
    <location>
        <begin position="191"/>
        <end position="209"/>
    </location>
</feature>
<feature type="region of interest" description="Disordered" evidence="1">
    <location>
        <begin position="178"/>
        <end position="223"/>
    </location>
</feature>
<sequence>MLGGVLALRRQLGHGDRRFQRHALCLLYMLLFLANAQPVDADDWLASNSWSISQDVFLKPLGMSVAINIITSLALRFNRVQMAVKTTWLLKGITTPMTQKEIQELKEAFDEIKCECAEDASLENLTEPTSNEEPTSSTKDADRRADTAVFSILDVIERRQKQGDANFGKALEQAHAAQIRKASAASASAPKTDRSRAARDGEGEAKLDSGIRQSGGYRMTGPL</sequence>
<evidence type="ECO:0000313" key="4">
    <source>
        <dbReference type="Proteomes" id="UP001642484"/>
    </source>
</evidence>
<dbReference type="Proteomes" id="UP001642484">
    <property type="component" value="Unassembled WGS sequence"/>
</dbReference>
<name>A0ABP0N8E7_9DINO</name>
<gene>
    <name evidence="3" type="ORF">CCMP2556_LOCUS29543</name>
</gene>
<evidence type="ECO:0000256" key="2">
    <source>
        <dbReference type="SAM" id="SignalP"/>
    </source>
</evidence>
<feature type="compositionally biased region" description="Low complexity" evidence="1">
    <location>
        <begin position="178"/>
        <end position="189"/>
    </location>
</feature>
<accession>A0ABP0N8E7</accession>
<protein>
    <submittedName>
        <fullName evidence="3">Uncharacterized protein</fullName>
    </submittedName>
</protein>
<feature type="region of interest" description="Disordered" evidence="1">
    <location>
        <begin position="120"/>
        <end position="143"/>
    </location>
</feature>
<feature type="compositionally biased region" description="Polar residues" evidence="1">
    <location>
        <begin position="123"/>
        <end position="138"/>
    </location>
</feature>
<keyword evidence="4" id="KW-1185">Reference proteome</keyword>
<evidence type="ECO:0000256" key="1">
    <source>
        <dbReference type="SAM" id="MobiDB-lite"/>
    </source>
</evidence>
<dbReference type="EMBL" id="CAXAMN010021482">
    <property type="protein sequence ID" value="CAK9060055.1"/>
    <property type="molecule type" value="Genomic_DNA"/>
</dbReference>